<proteinExistence type="predicted"/>
<sequence length="499" mass="55771">MLTLPPELLNAIVDELSARDKKNLRSTNKLFDLVVGPNLFSTLVVDVKERGLFASVSCLKVFSEEGCEVTSYVKNLVIRSLGPTFDFPFVRGADGITWITTPSSKEVDEKALAFDNMKELLPRVLSSFVNLASVEWTIPHYDPEWAHALVINTIATLPLLSNLSLEFVWNYHKPHASPLNLSPFHNLKSFSLKGSFRDLEENVLRPIRGLLKNNADLSTLSLDFTKSSSSTEADLDQFITSWSPKVLAKANLKHLRLGLFQGTLTPSSLSHLRSLSSLELLDARMVVSANIWDALHQEKIHLREIVVPAVNDSFLRYIGSYSGIRKLHYHSVGAPIERADSTLADMFYEQVLPRHTDTLEDLAIHPRFEGRWSFGERNAKVLRQCTVLMSLGVSLDRVHGGSLNVASALNCALSHPHLQQLYLRCTLFVGPRPTKRKPTVLSSALIFSLTKDIEQAVLSFTTQAESNRMLEVVAHDSNYEKIYETRVEHGVLGFVAVDA</sequence>
<dbReference type="eggNOG" id="ENOG502SWCV">
    <property type="taxonomic scope" value="Eukaryota"/>
</dbReference>
<dbReference type="Proteomes" id="UP000054988">
    <property type="component" value="Unassembled WGS sequence"/>
</dbReference>
<reference evidence="2 3" key="1">
    <citation type="submission" date="2015-12" db="EMBL/GenBank/DDBJ databases">
        <title>Draft genome sequence of Moniliophthora roreri, the causal agent of frosty pod rot of cacao.</title>
        <authorList>
            <person name="Aime M.C."/>
            <person name="Diaz-Valderrama J.R."/>
            <person name="Kijpornyongpan T."/>
            <person name="Phillips-Mora W."/>
        </authorList>
    </citation>
    <scope>NUCLEOTIDE SEQUENCE [LARGE SCALE GENOMIC DNA]</scope>
    <source>
        <strain evidence="2 3">MCA 2952</strain>
    </source>
</reference>
<evidence type="ECO:0000259" key="1">
    <source>
        <dbReference type="PROSITE" id="PS50181"/>
    </source>
</evidence>
<protein>
    <recommendedName>
        <fullName evidence="1">F-box domain-containing protein</fullName>
    </recommendedName>
</protein>
<dbReference type="InterPro" id="IPR001810">
    <property type="entry name" value="F-box_dom"/>
</dbReference>
<accession>A0A0W0GEU3</accession>
<dbReference type="EMBL" id="LATX01000147">
    <property type="protein sequence ID" value="KTB47073.1"/>
    <property type="molecule type" value="Genomic_DNA"/>
</dbReference>
<feature type="domain" description="F-box" evidence="1">
    <location>
        <begin position="1"/>
        <end position="43"/>
    </location>
</feature>
<evidence type="ECO:0000313" key="2">
    <source>
        <dbReference type="EMBL" id="KTB47073.1"/>
    </source>
</evidence>
<dbReference type="PROSITE" id="PS50181">
    <property type="entry name" value="FBOX"/>
    <property type="match status" value="1"/>
</dbReference>
<name>A0A0W0GEU3_MONRR</name>
<gene>
    <name evidence="2" type="ORF">WG66_357</name>
</gene>
<organism evidence="2 3">
    <name type="scientific">Moniliophthora roreri</name>
    <name type="common">Frosty pod rot fungus</name>
    <name type="synonym">Monilia roreri</name>
    <dbReference type="NCBI Taxonomy" id="221103"/>
    <lineage>
        <taxon>Eukaryota</taxon>
        <taxon>Fungi</taxon>
        <taxon>Dikarya</taxon>
        <taxon>Basidiomycota</taxon>
        <taxon>Agaricomycotina</taxon>
        <taxon>Agaricomycetes</taxon>
        <taxon>Agaricomycetidae</taxon>
        <taxon>Agaricales</taxon>
        <taxon>Marasmiineae</taxon>
        <taxon>Marasmiaceae</taxon>
        <taxon>Moniliophthora</taxon>
    </lineage>
</organism>
<evidence type="ECO:0000313" key="3">
    <source>
        <dbReference type="Proteomes" id="UP000054988"/>
    </source>
</evidence>
<dbReference type="AlphaFoldDB" id="A0A0W0GEU3"/>
<comment type="caution">
    <text evidence="2">The sequence shown here is derived from an EMBL/GenBank/DDBJ whole genome shotgun (WGS) entry which is preliminary data.</text>
</comment>